<organism evidence="2 3">
    <name type="scientific">Chitiniphilus eburneus</name>
    <dbReference type="NCBI Taxonomy" id="2571148"/>
    <lineage>
        <taxon>Bacteria</taxon>
        <taxon>Pseudomonadati</taxon>
        <taxon>Pseudomonadota</taxon>
        <taxon>Betaproteobacteria</taxon>
        <taxon>Neisseriales</taxon>
        <taxon>Chitinibacteraceae</taxon>
        <taxon>Chitiniphilus</taxon>
    </lineage>
</organism>
<accession>A0A4U0PZZ8</accession>
<dbReference type="Proteomes" id="UP000310016">
    <property type="component" value="Unassembled WGS sequence"/>
</dbReference>
<evidence type="ECO:0000313" key="2">
    <source>
        <dbReference type="EMBL" id="TJZ74205.1"/>
    </source>
</evidence>
<feature type="transmembrane region" description="Helical" evidence="1">
    <location>
        <begin position="12"/>
        <end position="31"/>
    </location>
</feature>
<name>A0A4U0PZZ8_9NEIS</name>
<reference evidence="2 3" key="1">
    <citation type="submission" date="2019-04" db="EMBL/GenBank/DDBJ databases">
        <title>Chitiniphilus eburnea sp. nov., a novel chitinolytic bacterium isolated from aquaculture sludge.</title>
        <authorList>
            <person name="Sheng M."/>
        </authorList>
    </citation>
    <scope>NUCLEOTIDE SEQUENCE [LARGE SCALE GENOMIC DNA]</scope>
    <source>
        <strain evidence="2 3">HX-2-15</strain>
    </source>
</reference>
<comment type="caution">
    <text evidence="2">The sequence shown here is derived from an EMBL/GenBank/DDBJ whole genome shotgun (WGS) entry which is preliminary data.</text>
</comment>
<sequence length="92" mass="10157">MLSDVFTADGIAPKAAAMLIDISIGVVFRFFPIRLTPRSNIFDIDTPIAIEKESYFTMVRLASRNRHGLVKQNKFEGGEISSAFFISCNVAA</sequence>
<keyword evidence="1" id="KW-0472">Membrane</keyword>
<gene>
    <name evidence="2" type="ORF">FAZ21_07900</name>
</gene>
<proteinExistence type="predicted"/>
<evidence type="ECO:0000313" key="3">
    <source>
        <dbReference type="Proteomes" id="UP000310016"/>
    </source>
</evidence>
<keyword evidence="1" id="KW-0812">Transmembrane</keyword>
<dbReference type="EMBL" id="SUMF01000006">
    <property type="protein sequence ID" value="TJZ74205.1"/>
    <property type="molecule type" value="Genomic_DNA"/>
</dbReference>
<dbReference type="RefSeq" id="WP_136772729.1">
    <property type="nucleotide sequence ID" value="NZ_CP156074.1"/>
</dbReference>
<evidence type="ECO:0000256" key="1">
    <source>
        <dbReference type="SAM" id="Phobius"/>
    </source>
</evidence>
<keyword evidence="1" id="KW-1133">Transmembrane helix</keyword>
<protein>
    <submittedName>
        <fullName evidence="2">Uncharacterized protein</fullName>
    </submittedName>
</protein>
<keyword evidence="3" id="KW-1185">Reference proteome</keyword>
<dbReference type="AlphaFoldDB" id="A0A4U0PZZ8"/>